<reference evidence="2 3" key="1">
    <citation type="submission" date="2018-01" db="EMBL/GenBank/DDBJ databases">
        <title>Whole genome analyses suggest that Burkholderia sensu lato contains two further novel genera in the rhizoxinica-symbiotica group Mycetohabitans gen. nov., and Trinickia gen. nov.: implications for the evolution of diazotrophy and nodulation in the Burkholderiaceae.</title>
        <authorList>
            <person name="Estrada-de los Santos P."/>
            <person name="Palmer M."/>
            <person name="Chavez-Ramirez B."/>
            <person name="Beukes C."/>
            <person name="Steenkamp E.T."/>
            <person name="Hirsch A.M."/>
            <person name="Manyaka P."/>
            <person name="Maluk M."/>
            <person name="Lafos M."/>
            <person name="Crook M."/>
            <person name="Gross E."/>
            <person name="Simon M.F."/>
            <person name="Bueno dos Reis Junior F."/>
            <person name="Poole P.S."/>
            <person name="Venter S.N."/>
            <person name="James E.K."/>
        </authorList>
    </citation>
    <scope>NUCLEOTIDE SEQUENCE [LARGE SCALE GENOMIC DNA]</scope>
    <source>
        <strain evidence="2 3">GP25-8</strain>
    </source>
</reference>
<dbReference type="EMBL" id="PNYB01000007">
    <property type="protein sequence ID" value="PMS25458.1"/>
    <property type="molecule type" value="Genomic_DNA"/>
</dbReference>
<accession>A0A2N7W7T0</accession>
<feature type="domain" description="ABC-type transport auxiliary lipoprotein component" evidence="1">
    <location>
        <begin position="38"/>
        <end position="195"/>
    </location>
</feature>
<gene>
    <name evidence="2" type="ORF">C0Z19_10675</name>
</gene>
<dbReference type="Gene3D" id="3.40.50.10610">
    <property type="entry name" value="ABC-type transport auxiliary lipoprotein component"/>
    <property type="match status" value="1"/>
</dbReference>
<keyword evidence="3" id="KW-1185">Reference proteome</keyword>
<evidence type="ECO:0000313" key="3">
    <source>
        <dbReference type="Proteomes" id="UP000235347"/>
    </source>
</evidence>
<evidence type="ECO:0000313" key="2">
    <source>
        <dbReference type="EMBL" id="PMS25458.1"/>
    </source>
</evidence>
<evidence type="ECO:0000259" key="1">
    <source>
        <dbReference type="Pfam" id="PF03886"/>
    </source>
</evidence>
<comment type="caution">
    <text evidence="2">The sequence shown here is derived from an EMBL/GenBank/DDBJ whole genome shotgun (WGS) entry which is preliminary data.</text>
</comment>
<dbReference type="Proteomes" id="UP000235347">
    <property type="component" value="Unassembled WGS sequence"/>
</dbReference>
<dbReference type="Pfam" id="PF03886">
    <property type="entry name" value="ABC_trans_aux"/>
    <property type="match status" value="1"/>
</dbReference>
<dbReference type="InterPro" id="IPR005586">
    <property type="entry name" value="ABC_trans_aux"/>
</dbReference>
<sequence>MFTRMLTAVCVLVGGAGWLGSIGGCTLGLPAAVSNIRYDLGPSPEPSAPYSGDLPTLRLFDVRAPRALETDDILYRMNYADPRRSAAYANSHWTMRPAQLLTERVRHALAAHGEVVGGGQAVQAPLLTIDLEQFEQVFDGEGQSHGALTARATLTRDGKVLAQQTFLARAPASMPDAAGGVHALAAASDDFVAQLVAWLGMQTGTPAR</sequence>
<dbReference type="AlphaFoldDB" id="A0A2N7W7T0"/>
<proteinExistence type="predicted"/>
<dbReference type="SUPFAM" id="SSF159594">
    <property type="entry name" value="XCC0632-like"/>
    <property type="match status" value="1"/>
</dbReference>
<dbReference type="RefSeq" id="WP_102609849.1">
    <property type="nucleotide sequence ID" value="NZ_CADIKD010000010.1"/>
</dbReference>
<dbReference type="PROSITE" id="PS51257">
    <property type="entry name" value="PROKAR_LIPOPROTEIN"/>
    <property type="match status" value="1"/>
</dbReference>
<name>A0A2N7W7T0_9BURK</name>
<organism evidence="2 3">
    <name type="scientific">Trinickia soli</name>
    <dbReference type="NCBI Taxonomy" id="380675"/>
    <lineage>
        <taxon>Bacteria</taxon>
        <taxon>Pseudomonadati</taxon>
        <taxon>Pseudomonadota</taxon>
        <taxon>Betaproteobacteria</taxon>
        <taxon>Burkholderiales</taxon>
        <taxon>Burkholderiaceae</taxon>
        <taxon>Trinickia</taxon>
    </lineage>
</organism>
<protein>
    <submittedName>
        <fullName evidence="2">ABC transporter</fullName>
    </submittedName>
</protein>